<gene>
    <name evidence="2" type="ORF">FOY51_25010</name>
</gene>
<sequence length="96" mass="10516">MSVYWVSYYHEIRDEQKMAAYAELAGPALREAGGTILTRGDSEHHYEHGGPGKVVIIEFASMEAAVAAHDSAAYQHALTVLDDGVVREIRFVPGID</sequence>
<organism evidence="2 3">
    <name type="scientific">Antrihabitans cavernicola</name>
    <dbReference type="NCBI Taxonomy" id="2495913"/>
    <lineage>
        <taxon>Bacteria</taxon>
        <taxon>Bacillati</taxon>
        <taxon>Actinomycetota</taxon>
        <taxon>Actinomycetes</taxon>
        <taxon>Mycobacteriales</taxon>
        <taxon>Nocardiaceae</taxon>
        <taxon>Antrihabitans</taxon>
    </lineage>
</organism>
<dbReference type="AlphaFoldDB" id="A0A5A7S5T2"/>
<name>A0A5A7S5T2_9NOCA</name>
<reference evidence="2 3" key="1">
    <citation type="submission" date="2019-07" db="EMBL/GenBank/DDBJ databases">
        <title>Rhodococcus cavernicolus sp. nov., isolated from a cave.</title>
        <authorList>
            <person name="Lee S.D."/>
        </authorList>
    </citation>
    <scope>NUCLEOTIDE SEQUENCE [LARGE SCALE GENOMIC DNA]</scope>
    <source>
        <strain evidence="2 3">C1-24</strain>
    </source>
</reference>
<keyword evidence="3" id="KW-1185">Reference proteome</keyword>
<dbReference type="OrthoDB" id="121598at2"/>
<accession>A0A5A7S5T2</accession>
<feature type="domain" description="DUF1330" evidence="1">
    <location>
        <begin position="2"/>
        <end position="94"/>
    </location>
</feature>
<dbReference type="InterPro" id="IPR010753">
    <property type="entry name" value="DUF1330"/>
</dbReference>
<dbReference type="EMBL" id="VLNY01000022">
    <property type="protein sequence ID" value="KAA0017364.1"/>
    <property type="molecule type" value="Genomic_DNA"/>
</dbReference>
<dbReference type="Pfam" id="PF07045">
    <property type="entry name" value="DUF1330"/>
    <property type="match status" value="1"/>
</dbReference>
<evidence type="ECO:0000313" key="2">
    <source>
        <dbReference type="EMBL" id="KAA0017364.1"/>
    </source>
</evidence>
<dbReference type="RefSeq" id="WP_149432994.1">
    <property type="nucleotide sequence ID" value="NZ_VLNY01000022.1"/>
</dbReference>
<comment type="caution">
    <text evidence="2">The sequence shown here is derived from an EMBL/GenBank/DDBJ whole genome shotgun (WGS) entry which is preliminary data.</text>
</comment>
<dbReference type="SUPFAM" id="SSF54909">
    <property type="entry name" value="Dimeric alpha+beta barrel"/>
    <property type="match status" value="1"/>
</dbReference>
<dbReference type="Proteomes" id="UP000322244">
    <property type="component" value="Unassembled WGS sequence"/>
</dbReference>
<proteinExistence type="predicted"/>
<evidence type="ECO:0000259" key="1">
    <source>
        <dbReference type="Pfam" id="PF07045"/>
    </source>
</evidence>
<evidence type="ECO:0000313" key="3">
    <source>
        <dbReference type="Proteomes" id="UP000322244"/>
    </source>
</evidence>
<protein>
    <submittedName>
        <fullName evidence="2">DUF1330 domain-containing protein</fullName>
    </submittedName>
</protein>
<dbReference type="InterPro" id="IPR011008">
    <property type="entry name" value="Dimeric_a/b-barrel"/>
</dbReference>
<dbReference type="Gene3D" id="3.30.70.100">
    <property type="match status" value="1"/>
</dbReference>